<keyword evidence="13 14" id="KW-0472">Membrane</keyword>
<dbReference type="Proteomes" id="UP001314903">
    <property type="component" value="Unassembled WGS sequence"/>
</dbReference>
<dbReference type="Pfam" id="PF07694">
    <property type="entry name" value="5TM-5TMR_LYT"/>
    <property type="match status" value="1"/>
</dbReference>
<keyword evidence="6 16" id="KW-0808">Transferase</keyword>
<dbReference type="EC" id="2.7.13.3" evidence="3"/>
<evidence type="ECO:0000313" key="16">
    <source>
        <dbReference type="EMBL" id="MBP2027042.1"/>
    </source>
</evidence>
<evidence type="ECO:0000256" key="12">
    <source>
        <dbReference type="ARBA" id="ARBA00023012"/>
    </source>
</evidence>
<dbReference type="EMBL" id="JAGGLI010000006">
    <property type="protein sequence ID" value="MBP2027042.1"/>
    <property type="molecule type" value="Genomic_DNA"/>
</dbReference>
<keyword evidence="9 16" id="KW-0418">Kinase</keyword>
<comment type="subcellular location">
    <subcellularLocation>
        <location evidence="2">Cell membrane</location>
        <topology evidence="2">Multi-pass membrane protein</topology>
    </subcellularLocation>
</comment>
<feature type="domain" description="Histidine kinase/HSP90-like ATPase" evidence="15">
    <location>
        <begin position="449"/>
        <end position="556"/>
    </location>
</feature>
<dbReference type="InterPro" id="IPR036890">
    <property type="entry name" value="HATPase_C_sf"/>
</dbReference>
<keyword evidence="10" id="KW-0067">ATP-binding</keyword>
<dbReference type="SUPFAM" id="SSF55874">
    <property type="entry name" value="ATPase domain of HSP90 chaperone/DNA topoisomerase II/histidine kinase"/>
    <property type="match status" value="1"/>
</dbReference>
<dbReference type="PANTHER" id="PTHR34220">
    <property type="entry name" value="SENSOR HISTIDINE KINASE YPDA"/>
    <property type="match status" value="1"/>
</dbReference>
<comment type="caution">
    <text evidence="16">The sequence shown here is derived from an EMBL/GenBank/DDBJ whole genome shotgun (WGS) entry which is preliminary data.</text>
</comment>
<dbReference type="Pfam" id="PF01590">
    <property type="entry name" value="GAF"/>
    <property type="match status" value="1"/>
</dbReference>
<reference evidence="16 17" key="1">
    <citation type="submission" date="2021-03" db="EMBL/GenBank/DDBJ databases">
        <title>Genomic Encyclopedia of Type Strains, Phase IV (KMG-IV): sequencing the most valuable type-strain genomes for metagenomic binning, comparative biology and taxonomic classification.</title>
        <authorList>
            <person name="Goeker M."/>
        </authorList>
    </citation>
    <scope>NUCLEOTIDE SEQUENCE [LARGE SCALE GENOMIC DNA]</scope>
    <source>
        <strain evidence="16 17">DSM 27512</strain>
    </source>
</reference>
<dbReference type="InterPro" id="IPR011620">
    <property type="entry name" value="Sig_transdc_His_kinase_LytS_TM"/>
</dbReference>
<feature type="transmembrane region" description="Helical" evidence="14">
    <location>
        <begin position="134"/>
        <end position="157"/>
    </location>
</feature>
<evidence type="ECO:0000256" key="9">
    <source>
        <dbReference type="ARBA" id="ARBA00022777"/>
    </source>
</evidence>
<dbReference type="Gene3D" id="3.30.565.10">
    <property type="entry name" value="Histidine kinase-like ATPase, C-terminal domain"/>
    <property type="match status" value="1"/>
</dbReference>
<keyword evidence="7 14" id="KW-0812">Transmembrane</keyword>
<evidence type="ECO:0000256" key="14">
    <source>
        <dbReference type="SAM" id="Phobius"/>
    </source>
</evidence>
<keyword evidence="5" id="KW-0597">Phosphoprotein</keyword>
<evidence type="ECO:0000256" key="7">
    <source>
        <dbReference type="ARBA" id="ARBA00022692"/>
    </source>
</evidence>
<gene>
    <name evidence="16" type="ORF">J2Z35_000834</name>
</gene>
<sequence length="558" mass="62103">MIEIMKHMVNNLGYIVLMAFVLSKLKMFKNIFIREEFSNKEKFILTLIFGTFGILGTYIGTDVNGAIANTRIIGIMVGGILCGPIVGLFAGVIAGLHRILIDFGGITALPCAITTIFSGLAAGIIHKKVYQKKYWIYGLLGGTIMESLGMVLILIMSKPFEQAFTIVRSIYVPMVLINGIGIALVILMIESIFHEKEKLASDQAKLALEIANKTLPFFRHSDNNSFEKVCQIIKESTNSDAVAITDREKILSHIGAGSDHHIPGATISTSATEFVLKSGDIKILNNKDDICCLNSQCGLKSGIIVPLKDNDKVVGTLKIYYTKDHAINHINKVLAIGLSQIISTQIEISKIERLETMNVKSELKALQAQINPHFLFNALNTIISFIRIDPSKARELIINLSTYLRYNIDNIESMVDINKEIEQIKAYIDIEKARFSNRINVQYDIDELNDFKIPSLIIQPLVENSIKHGILKNNLNGNIIIKIKDLKNKLIQISIEDNGSGIPNSVINSLKSSNFPHHNIGLLNVHKRLEMHYGEGLKIENLSSGSRITFNIPREQIL</sequence>
<dbReference type="InterPro" id="IPR029016">
    <property type="entry name" value="GAF-like_dom_sf"/>
</dbReference>
<dbReference type="InterPro" id="IPR003594">
    <property type="entry name" value="HATPase_dom"/>
</dbReference>
<dbReference type="InterPro" id="IPR050640">
    <property type="entry name" value="Bact_2-comp_sensor_kinase"/>
</dbReference>
<evidence type="ECO:0000256" key="1">
    <source>
        <dbReference type="ARBA" id="ARBA00000085"/>
    </source>
</evidence>
<keyword evidence="12" id="KW-0902">Two-component regulatory system</keyword>
<dbReference type="Pfam" id="PF02518">
    <property type="entry name" value="HATPase_c"/>
    <property type="match status" value="1"/>
</dbReference>
<feature type="transmembrane region" description="Helical" evidence="14">
    <location>
        <begin position="43"/>
        <end position="60"/>
    </location>
</feature>
<evidence type="ECO:0000256" key="6">
    <source>
        <dbReference type="ARBA" id="ARBA00022679"/>
    </source>
</evidence>
<evidence type="ECO:0000256" key="2">
    <source>
        <dbReference type="ARBA" id="ARBA00004651"/>
    </source>
</evidence>
<evidence type="ECO:0000256" key="8">
    <source>
        <dbReference type="ARBA" id="ARBA00022741"/>
    </source>
</evidence>
<keyword evidence="11 14" id="KW-1133">Transmembrane helix</keyword>
<evidence type="ECO:0000256" key="4">
    <source>
        <dbReference type="ARBA" id="ARBA00022475"/>
    </source>
</evidence>
<proteinExistence type="predicted"/>
<dbReference type="SMART" id="SM00387">
    <property type="entry name" value="HATPase_c"/>
    <property type="match status" value="1"/>
</dbReference>
<keyword evidence="4" id="KW-1003">Cell membrane</keyword>
<evidence type="ECO:0000313" key="17">
    <source>
        <dbReference type="Proteomes" id="UP001314903"/>
    </source>
</evidence>
<dbReference type="GO" id="GO:0004673">
    <property type="term" value="F:protein histidine kinase activity"/>
    <property type="evidence" value="ECO:0007669"/>
    <property type="project" value="UniProtKB-EC"/>
</dbReference>
<evidence type="ECO:0000256" key="11">
    <source>
        <dbReference type="ARBA" id="ARBA00022989"/>
    </source>
</evidence>
<organism evidence="16 17">
    <name type="scientific">Acetoanaerobium pronyense</name>
    <dbReference type="NCBI Taxonomy" id="1482736"/>
    <lineage>
        <taxon>Bacteria</taxon>
        <taxon>Bacillati</taxon>
        <taxon>Bacillota</taxon>
        <taxon>Clostridia</taxon>
        <taxon>Peptostreptococcales</taxon>
        <taxon>Filifactoraceae</taxon>
        <taxon>Acetoanaerobium</taxon>
    </lineage>
</organism>
<evidence type="ECO:0000256" key="10">
    <source>
        <dbReference type="ARBA" id="ARBA00022840"/>
    </source>
</evidence>
<dbReference type="Pfam" id="PF06580">
    <property type="entry name" value="His_kinase"/>
    <property type="match status" value="1"/>
</dbReference>
<name>A0ABS4KGY0_9FIRM</name>
<keyword evidence="17" id="KW-1185">Reference proteome</keyword>
<dbReference type="InterPro" id="IPR010559">
    <property type="entry name" value="Sig_transdc_His_kin_internal"/>
</dbReference>
<protein>
    <recommendedName>
        <fullName evidence="3">histidine kinase</fullName>
        <ecNumber evidence="3">2.7.13.3</ecNumber>
    </recommendedName>
</protein>
<feature type="transmembrane region" description="Helical" evidence="14">
    <location>
        <begin position="12"/>
        <end position="31"/>
    </location>
</feature>
<evidence type="ECO:0000256" key="13">
    <source>
        <dbReference type="ARBA" id="ARBA00023136"/>
    </source>
</evidence>
<dbReference type="PANTHER" id="PTHR34220:SF7">
    <property type="entry name" value="SENSOR HISTIDINE KINASE YPDA"/>
    <property type="match status" value="1"/>
</dbReference>
<feature type="transmembrane region" description="Helical" evidence="14">
    <location>
        <begin position="99"/>
        <end position="122"/>
    </location>
</feature>
<dbReference type="InterPro" id="IPR003018">
    <property type="entry name" value="GAF"/>
</dbReference>
<evidence type="ECO:0000256" key="3">
    <source>
        <dbReference type="ARBA" id="ARBA00012438"/>
    </source>
</evidence>
<evidence type="ECO:0000259" key="15">
    <source>
        <dbReference type="SMART" id="SM00387"/>
    </source>
</evidence>
<comment type="catalytic activity">
    <reaction evidence="1">
        <text>ATP + protein L-histidine = ADP + protein N-phospho-L-histidine.</text>
        <dbReference type="EC" id="2.7.13.3"/>
    </reaction>
</comment>
<feature type="transmembrane region" description="Helical" evidence="14">
    <location>
        <begin position="72"/>
        <end position="93"/>
    </location>
</feature>
<dbReference type="Gene3D" id="1.10.1760.20">
    <property type="match status" value="1"/>
</dbReference>
<accession>A0ABS4KGY0</accession>
<feature type="transmembrane region" description="Helical" evidence="14">
    <location>
        <begin position="169"/>
        <end position="189"/>
    </location>
</feature>
<evidence type="ECO:0000256" key="5">
    <source>
        <dbReference type="ARBA" id="ARBA00022553"/>
    </source>
</evidence>
<dbReference type="Gene3D" id="3.30.450.40">
    <property type="match status" value="1"/>
</dbReference>
<keyword evidence="8" id="KW-0547">Nucleotide-binding</keyword>
<dbReference type="SUPFAM" id="SSF55781">
    <property type="entry name" value="GAF domain-like"/>
    <property type="match status" value="1"/>
</dbReference>